<dbReference type="Proteomes" id="UP000772618">
    <property type="component" value="Unassembled WGS sequence"/>
</dbReference>
<accession>A0ABS5VZ38</accession>
<proteinExistence type="predicted"/>
<comment type="caution">
    <text evidence="2">The sequence shown here is derived from an EMBL/GenBank/DDBJ whole genome shotgun (WGS) entry which is preliminary data.</text>
</comment>
<evidence type="ECO:0000313" key="2">
    <source>
        <dbReference type="EMBL" id="MBT1706132.1"/>
    </source>
</evidence>
<dbReference type="Gene3D" id="2.40.128.520">
    <property type="match status" value="1"/>
</dbReference>
<dbReference type="InterPro" id="IPR019223">
    <property type="entry name" value="DUF2147"/>
</dbReference>
<dbReference type="PANTHER" id="PTHR36919:SF3">
    <property type="entry name" value="BLL5882 PROTEIN"/>
    <property type="match status" value="1"/>
</dbReference>
<evidence type="ECO:0000259" key="1">
    <source>
        <dbReference type="Pfam" id="PF09917"/>
    </source>
</evidence>
<dbReference type="EMBL" id="JAHESD010000085">
    <property type="protein sequence ID" value="MBT1706132.1"/>
    <property type="molecule type" value="Genomic_DNA"/>
</dbReference>
<dbReference type="Pfam" id="PF09917">
    <property type="entry name" value="DUF2147"/>
    <property type="match status" value="1"/>
</dbReference>
<protein>
    <submittedName>
        <fullName evidence="2">DUF2147 domain-containing protein</fullName>
    </submittedName>
</protein>
<gene>
    <name evidence="2" type="ORF">KK060_22765</name>
</gene>
<reference evidence="2 3" key="1">
    <citation type="submission" date="2021-05" db="EMBL/GenBank/DDBJ databases">
        <title>A Polyphasic approach of four new species of the genus Ohtaekwangia: Ohtaekwangia histidinii sp. nov., Ohtaekwangia cretensis sp. nov., Ohtaekwangia indiensis sp. nov., Ohtaekwangia reichenbachii sp. nov. from diverse environment.</title>
        <authorList>
            <person name="Octaviana S."/>
        </authorList>
    </citation>
    <scope>NUCLEOTIDE SEQUENCE [LARGE SCALE GENOMIC DNA]</scope>
    <source>
        <strain evidence="2 3">PWU20</strain>
    </source>
</reference>
<evidence type="ECO:0000313" key="3">
    <source>
        <dbReference type="Proteomes" id="UP000772618"/>
    </source>
</evidence>
<dbReference type="PANTHER" id="PTHR36919">
    <property type="entry name" value="BLR1215 PROTEIN"/>
    <property type="match status" value="1"/>
</dbReference>
<name>A0ABS5VZ38_9BACT</name>
<sequence length="139" mass="16059">MKLLLPLLFSCFLANGQSIIGKWKTVDDNTGDERSVVEIFQKGDKVYGKIIKLFRKPGEDPDPVCEACDHSDTRFKKKIVGMEIIQDMVLSENEYIDGNILDPQNGKIYKCKLWLEGDHLKVRGYWGPFYRTQTWKKAN</sequence>
<feature type="domain" description="DUF2147" evidence="1">
    <location>
        <begin position="21"/>
        <end position="137"/>
    </location>
</feature>
<dbReference type="RefSeq" id="WP_254157091.1">
    <property type="nucleotide sequence ID" value="NZ_JAHESD010000085.1"/>
</dbReference>
<organism evidence="2 3">
    <name type="scientific">Chryseosolibacter indicus</name>
    <dbReference type="NCBI Taxonomy" id="2782351"/>
    <lineage>
        <taxon>Bacteria</taxon>
        <taxon>Pseudomonadati</taxon>
        <taxon>Bacteroidota</taxon>
        <taxon>Cytophagia</taxon>
        <taxon>Cytophagales</taxon>
        <taxon>Chryseotaleaceae</taxon>
        <taxon>Chryseosolibacter</taxon>
    </lineage>
</organism>
<keyword evidence="3" id="KW-1185">Reference proteome</keyword>